<dbReference type="GO" id="GO:0042546">
    <property type="term" value="P:cell wall biogenesis"/>
    <property type="evidence" value="ECO:0007669"/>
    <property type="project" value="InterPro"/>
</dbReference>
<keyword evidence="1" id="KW-0732">Signal</keyword>
<evidence type="ECO:0000256" key="3">
    <source>
        <dbReference type="SAM" id="Phobius"/>
    </source>
</evidence>
<feature type="compositionally biased region" description="Low complexity" evidence="2">
    <location>
        <begin position="154"/>
        <end position="181"/>
    </location>
</feature>
<sequence length="212" mass="22290">MKFSSTILIASILYASSTIVSGNIVILNPFNAITWQSNSTETVTWKDDGKAPKLADWGNSVIVQLMTGNDQQIVADTIAKSVKPSALKADYTVRKDLGPAGPYYYIKISSTSNTSNIAYSGKFNIQGISGTIKGFDPNAPQSNPDNTTTSTDGTSKNNSTTSFTTSSPSSTSSPSANKLNSTSHASGATSNKVYTFTGFAVGVLGFALSYFS</sequence>
<reference evidence="5" key="1">
    <citation type="submission" date="2021-06" db="EMBL/GenBank/DDBJ databases">
        <authorList>
            <person name="Kallberg Y."/>
            <person name="Tangrot J."/>
            <person name="Rosling A."/>
        </authorList>
    </citation>
    <scope>NUCLEOTIDE SEQUENCE</scope>
    <source>
        <strain evidence="5">FL130A</strain>
    </source>
</reference>
<name>A0A9N8VFT1_9GLOM</name>
<feature type="compositionally biased region" description="Polar residues" evidence="2">
    <location>
        <begin position="139"/>
        <end position="153"/>
    </location>
</feature>
<evidence type="ECO:0000313" key="6">
    <source>
        <dbReference type="Proteomes" id="UP000789508"/>
    </source>
</evidence>
<dbReference type="GO" id="GO:0006078">
    <property type="term" value="P:(1-&gt;6)-beta-D-glucan biosynthetic process"/>
    <property type="evidence" value="ECO:0007669"/>
    <property type="project" value="InterPro"/>
</dbReference>
<evidence type="ECO:0000259" key="4">
    <source>
        <dbReference type="Pfam" id="PF10342"/>
    </source>
</evidence>
<gene>
    <name evidence="5" type="ORF">ALEPTO_LOCUS910</name>
</gene>
<dbReference type="PANTHER" id="PTHR28154">
    <property type="entry name" value="CELL WALL SYNTHESIS PROTEIN KNH1-RELATED"/>
    <property type="match status" value="1"/>
</dbReference>
<keyword evidence="3" id="KW-0472">Membrane</keyword>
<dbReference type="Pfam" id="PF10342">
    <property type="entry name" value="Kre9_KNH"/>
    <property type="match status" value="1"/>
</dbReference>
<dbReference type="InterPro" id="IPR018466">
    <property type="entry name" value="Kre9/Knh1-like_N"/>
</dbReference>
<dbReference type="Proteomes" id="UP000789508">
    <property type="component" value="Unassembled WGS sequence"/>
</dbReference>
<feature type="region of interest" description="Disordered" evidence="2">
    <location>
        <begin position="134"/>
        <end position="186"/>
    </location>
</feature>
<comment type="caution">
    <text evidence="5">The sequence shown here is derived from an EMBL/GenBank/DDBJ whole genome shotgun (WGS) entry which is preliminary data.</text>
</comment>
<evidence type="ECO:0000313" key="5">
    <source>
        <dbReference type="EMBL" id="CAG8449508.1"/>
    </source>
</evidence>
<dbReference type="InterPro" id="IPR045328">
    <property type="entry name" value="Kre9/Knh1"/>
</dbReference>
<dbReference type="AlphaFoldDB" id="A0A9N8VFT1"/>
<feature type="domain" description="Yeast cell wall synthesis Kre9/Knh1-like N-terminal" evidence="4">
    <location>
        <begin position="33"/>
        <end position="125"/>
    </location>
</feature>
<keyword evidence="6" id="KW-1185">Reference proteome</keyword>
<evidence type="ECO:0000256" key="1">
    <source>
        <dbReference type="ARBA" id="ARBA00022729"/>
    </source>
</evidence>
<evidence type="ECO:0000256" key="2">
    <source>
        <dbReference type="SAM" id="MobiDB-lite"/>
    </source>
</evidence>
<keyword evidence="3" id="KW-1133">Transmembrane helix</keyword>
<organism evidence="5 6">
    <name type="scientific">Ambispora leptoticha</name>
    <dbReference type="NCBI Taxonomy" id="144679"/>
    <lineage>
        <taxon>Eukaryota</taxon>
        <taxon>Fungi</taxon>
        <taxon>Fungi incertae sedis</taxon>
        <taxon>Mucoromycota</taxon>
        <taxon>Glomeromycotina</taxon>
        <taxon>Glomeromycetes</taxon>
        <taxon>Archaeosporales</taxon>
        <taxon>Ambisporaceae</taxon>
        <taxon>Ambispora</taxon>
    </lineage>
</organism>
<dbReference type="EMBL" id="CAJVPS010000081">
    <property type="protein sequence ID" value="CAG8449508.1"/>
    <property type="molecule type" value="Genomic_DNA"/>
</dbReference>
<dbReference type="OrthoDB" id="2432613at2759"/>
<protein>
    <submittedName>
        <fullName evidence="5">12001_t:CDS:1</fullName>
    </submittedName>
</protein>
<feature type="transmembrane region" description="Helical" evidence="3">
    <location>
        <begin position="193"/>
        <end position="211"/>
    </location>
</feature>
<proteinExistence type="predicted"/>
<accession>A0A9N8VFT1</accession>
<dbReference type="PANTHER" id="PTHR28154:SF1">
    <property type="entry name" value="CELL WALL SYNTHESIS PROTEIN KNH1-RELATED"/>
    <property type="match status" value="1"/>
</dbReference>
<keyword evidence="3" id="KW-0812">Transmembrane</keyword>